<protein>
    <submittedName>
        <fullName evidence="1">Uncharacterized protein</fullName>
    </submittedName>
</protein>
<dbReference type="Proteomes" id="UP001175261">
    <property type="component" value="Unassembled WGS sequence"/>
</dbReference>
<gene>
    <name evidence="1" type="ORF">NLU13_9511</name>
</gene>
<reference evidence="1" key="1">
    <citation type="submission" date="2022-10" db="EMBL/GenBank/DDBJ databases">
        <title>Determination and structural analysis of whole genome sequence of Sarocladium strictum F4-1.</title>
        <authorList>
            <person name="Hu L."/>
            <person name="Jiang Y."/>
        </authorList>
    </citation>
    <scope>NUCLEOTIDE SEQUENCE</scope>
    <source>
        <strain evidence="1">F4-1</strain>
    </source>
</reference>
<accession>A0AA39L4F7</accession>
<comment type="caution">
    <text evidence="1">The sequence shown here is derived from an EMBL/GenBank/DDBJ whole genome shotgun (WGS) entry which is preliminary data.</text>
</comment>
<evidence type="ECO:0000313" key="1">
    <source>
        <dbReference type="EMBL" id="KAK0383600.1"/>
    </source>
</evidence>
<dbReference type="EMBL" id="JAPDFR010000009">
    <property type="protein sequence ID" value="KAK0383600.1"/>
    <property type="molecule type" value="Genomic_DNA"/>
</dbReference>
<dbReference type="AlphaFoldDB" id="A0AA39L4F7"/>
<name>A0AA39L4F7_SARSR</name>
<evidence type="ECO:0000313" key="2">
    <source>
        <dbReference type="Proteomes" id="UP001175261"/>
    </source>
</evidence>
<sequence>MGIGRIMVQNVSGRIIANMTAETIGALLFMSSEIAEGTQQIDELDDGDPRCKELWREQVRKLTTYHSLANNANKTFSLPKPEDRDINRLHKLANDALSSSFKGAEGPWLNRQDLNDHSHLTGAMLPFEVYAHGLVQNTHKIFPAISSATKTKGSQNVASEKSDVDLRRYSPWLDTAIRLVAHALFRLPLLAAMIMPVVAKKLWKMTPEEQVIMHAVTVTIVHGITYGAVRDLNSQLYLTMTIAGVIAEILGG</sequence>
<keyword evidence="2" id="KW-1185">Reference proteome</keyword>
<organism evidence="1 2">
    <name type="scientific">Sarocladium strictum</name>
    <name type="common">Black bundle disease fungus</name>
    <name type="synonym">Acremonium strictum</name>
    <dbReference type="NCBI Taxonomy" id="5046"/>
    <lineage>
        <taxon>Eukaryota</taxon>
        <taxon>Fungi</taxon>
        <taxon>Dikarya</taxon>
        <taxon>Ascomycota</taxon>
        <taxon>Pezizomycotina</taxon>
        <taxon>Sordariomycetes</taxon>
        <taxon>Hypocreomycetidae</taxon>
        <taxon>Hypocreales</taxon>
        <taxon>Sarocladiaceae</taxon>
        <taxon>Sarocladium</taxon>
    </lineage>
</organism>
<proteinExistence type="predicted"/>